<evidence type="ECO:0000313" key="1">
    <source>
        <dbReference type="EMBL" id="MFD2182079.1"/>
    </source>
</evidence>
<sequence length="51" mass="5261">MGFVLARLIVLLAGWAAALATALTASALMSTPRLSVFLVSGGLWTAVMLLD</sequence>
<reference evidence="2" key="1">
    <citation type="journal article" date="2019" name="Int. J. Syst. Evol. Microbiol.">
        <title>The Global Catalogue of Microorganisms (GCM) 10K type strain sequencing project: providing services to taxonomists for standard genome sequencing and annotation.</title>
        <authorList>
            <consortium name="The Broad Institute Genomics Platform"/>
            <consortium name="The Broad Institute Genome Sequencing Center for Infectious Disease"/>
            <person name="Wu L."/>
            <person name="Ma J."/>
        </authorList>
    </citation>
    <scope>NUCLEOTIDE SEQUENCE [LARGE SCALE GENOMIC DNA]</scope>
    <source>
        <strain evidence="2">CGMCC 1.6774</strain>
    </source>
</reference>
<dbReference type="EMBL" id="JBHUIW010000006">
    <property type="protein sequence ID" value="MFD2182079.1"/>
    <property type="molecule type" value="Genomic_DNA"/>
</dbReference>
<gene>
    <name evidence="1" type="ORF">ACFSOX_07935</name>
</gene>
<organism evidence="1 2">
    <name type="scientific">Rhodoplanes azumiensis</name>
    <dbReference type="NCBI Taxonomy" id="1897628"/>
    <lineage>
        <taxon>Bacteria</taxon>
        <taxon>Pseudomonadati</taxon>
        <taxon>Pseudomonadota</taxon>
        <taxon>Alphaproteobacteria</taxon>
        <taxon>Hyphomicrobiales</taxon>
        <taxon>Nitrobacteraceae</taxon>
        <taxon>Rhodoplanes</taxon>
    </lineage>
</organism>
<evidence type="ECO:0000313" key="2">
    <source>
        <dbReference type="Proteomes" id="UP001597314"/>
    </source>
</evidence>
<keyword evidence="2" id="KW-1185">Reference proteome</keyword>
<name>A0ABW5AGL3_9BRAD</name>
<protein>
    <submittedName>
        <fullName evidence="1">Uncharacterized protein</fullName>
    </submittedName>
</protein>
<accession>A0ABW5AGL3</accession>
<dbReference type="RefSeq" id="WP_378477260.1">
    <property type="nucleotide sequence ID" value="NZ_JBHUIW010000006.1"/>
</dbReference>
<comment type="caution">
    <text evidence="1">The sequence shown here is derived from an EMBL/GenBank/DDBJ whole genome shotgun (WGS) entry which is preliminary data.</text>
</comment>
<dbReference type="Proteomes" id="UP001597314">
    <property type="component" value="Unassembled WGS sequence"/>
</dbReference>
<proteinExistence type="predicted"/>